<dbReference type="EMBL" id="ABVL01000013">
    <property type="protein sequence ID" value="EDY18263.1"/>
    <property type="molecule type" value="Genomic_DNA"/>
</dbReference>
<dbReference type="RefSeq" id="WP_006981371.1">
    <property type="nucleotide sequence ID" value="NZ_ABVL01000013.1"/>
</dbReference>
<dbReference type="AlphaFoldDB" id="B4D558"/>
<reference evidence="1 2" key="1">
    <citation type="journal article" date="2011" name="J. Bacteriol.">
        <title>Genome sequence of Chthoniobacter flavus Ellin428, an aerobic heterotrophic soil bacterium.</title>
        <authorList>
            <person name="Kant R."/>
            <person name="van Passel M.W."/>
            <person name="Palva A."/>
            <person name="Lucas S."/>
            <person name="Lapidus A."/>
            <person name="Glavina Del Rio T."/>
            <person name="Dalin E."/>
            <person name="Tice H."/>
            <person name="Bruce D."/>
            <person name="Goodwin L."/>
            <person name="Pitluck S."/>
            <person name="Larimer F.W."/>
            <person name="Land M.L."/>
            <person name="Hauser L."/>
            <person name="Sangwan P."/>
            <person name="de Vos W.M."/>
            <person name="Janssen P.H."/>
            <person name="Smidt H."/>
        </authorList>
    </citation>
    <scope>NUCLEOTIDE SEQUENCE [LARGE SCALE GENOMIC DNA]</scope>
    <source>
        <strain evidence="1 2">Ellin428</strain>
    </source>
</reference>
<comment type="caution">
    <text evidence="1">The sequence shown here is derived from an EMBL/GenBank/DDBJ whole genome shotgun (WGS) entry which is preliminary data.</text>
</comment>
<proteinExistence type="predicted"/>
<dbReference type="InParanoid" id="B4D558"/>
<gene>
    <name evidence="1" type="ORF">CfE428DRAFT_4047</name>
</gene>
<evidence type="ECO:0008006" key="3">
    <source>
        <dbReference type="Google" id="ProtNLM"/>
    </source>
</evidence>
<dbReference type="STRING" id="497964.CfE428DRAFT_4047"/>
<sequence length="443" mass="48393">MNIDVHSGAYRCCDGVTRRSFLRTGGLMLGGLSLSSFLRQKAMAEAAGKATKDMNVILFWMGGGPSQLDMWDLKPDAPSEFRGTFSPINTNLDGLQIGEHMPRIAKVCDKLALVRSCTHGDAGHESATHTLLTGYKPTNDIPSNEAPSYGSIVAKEMGPKVEGFPAYVTVPTAPKSSLAAYLGVAYNPFETQGDPNSDNFTVQNLKVPQGLTLDRLENRRAILSHFDTLRRDVDSSGLIGGMDTFAQQAYNIVTSPKVQAAFDIGKEDAKTRDMYGRTTWGQNTLLARRLIESGVRFVTVNVGGWDTHANNFESLKNKNLPQFDAAFAGLIEDLSQRGQLDNTLVLAWGEFGRTPRINKDAGRDHWPNVFSVPMAGGGLKRGIVLGESDARAEFPKERPVSPQDVLSTMYHLLGIDQTKSYVNDADRPVPILNYGEPIKELLA</sequence>
<dbReference type="PANTHER" id="PTHR43737">
    <property type="entry name" value="BLL7424 PROTEIN"/>
    <property type="match status" value="1"/>
</dbReference>
<keyword evidence="2" id="KW-1185">Reference proteome</keyword>
<protein>
    <recommendedName>
        <fullName evidence="3">DUF1501 domain-containing protein</fullName>
    </recommendedName>
</protein>
<dbReference type="InterPro" id="IPR010869">
    <property type="entry name" value="DUF1501"/>
</dbReference>
<evidence type="ECO:0000313" key="1">
    <source>
        <dbReference type="EMBL" id="EDY18263.1"/>
    </source>
</evidence>
<dbReference type="Pfam" id="PF07394">
    <property type="entry name" value="DUF1501"/>
    <property type="match status" value="1"/>
</dbReference>
<dbReference type="Gene3D" id="3.40.720.10">
    <property type="entry name" value="Alkaline Phosphatase, subunit A"/>
    <property type="match status" value="1"/>
</dbReference>
<accession>B4D558</accession>
<dbReference type="eggNOG" id="COG4102">
    <property type="taxonomic scope" value="Bacteria"/>
</dbReference>
<evidence type="ECO:0000313" key="2">
    <source>
        <dbReference type="Proteomes" id="UP000005824"/>
    </source>
</evidence>
<dbReference type="SUPFAM" id="SSF53649">
    <property type="entry name" value="Alkaline phosphatase-like"/>
    <property type="match status" value="1"/>
</dbReference>
<dbReference type="InterPro" id="IPR006311">
    <property type="entry name" value="TAT_signal"/>
</dbReference>
<dbReference type="InterPro" id="IPR017850">
    <property type="entry name" value="Alkaline_phosphatase_core_sf"/>
</dbReference>
<dbReference type="PANTHER" id="PTHR43737:SF1">
    <property type="entry name" value="DUF1501 DOMAIN-CONTAINING PROTEIN"/>
    <property type="match status" value="1"/>
</dbReference>
<organism evidence="1 2">
    <name type="scientific">Chthoniobacter flavus Ellin428</name>
    <dbReference type="NCBI Taxonomy" id="497964"/>
    <lineage>
        <taxon>Bacteria</taxon>
        <taxon>Pseudomonadati</taxon>
        <taxon>Verrucomicrobiota</taxon>
        <taxon>Spartobacteria</taxon>
        <taxon>Chthoniobacterales</taxon>
        <taxon>Chthoniobacteraceae</taxon>
        <taxon>Chthoniobacter</taxon>
    </lineage>
</organism>
<name>B4D558_9BACT</name>
<dbReference type="Proteomes" id="UP000005824">
    <property type="component" value="Unassembled WGS sequence"/>
</dbReference>
<dbReference type="PROSITE" id="PS51318">
    <property type="entry name" value="TAT"/>
    <property type="match status" value="1"/>
</dbReference>